<dbReference type="PATRIC" id="fig|1300342.3.peg.2740"/>
<dbReference type="AlphaFoldDB" id="A0A160DW45"/>
<feature type="chain" id="PRO_5007813488" evidence="1">
    <location>
        <begin position="21"/>
        <end position="434"/>
    </location>
</feature>
<dbReference type="InterPro" id="IPR029058">
    <property type="entry name" value="AB_hydrolase_fold"/>
</dbReference>
<dbReference type="PANTHER" id="PTHR43265">
    <property type="entry name" value="ESTERASE ESTD"/>
    <property type="match status" value="1"/>
</dbReference>
<dbReference type="STRING" id="1300342.I596_2814"/>
<dbReference type="Gene3D" id="3.40.50.1820">
    <property type="entry name" value="alpha/beta hydrolase"/>
    <property type="match status" value="1"/>
</dbReference>
<evidence type="ECO:0000259" key="2">
    <source>
        <dbReference type="Pfam" id="PF12146"/>
    </source>
</evidence>
<dbReference type="PANTHER" id="PTHR43265:SF1">
    <property type="entry name" value="ESTERASE ESTD"/>
    <property type="match status" value="1"/>
</dbReference>
<feature type="signal peptide" evidence="1">
    <location>
        <begin position="1"/>
        <end position="20"/>
    </location>
</feature>
<keyword evidence="3" id="KW-0378">Hydrolase</keyword>
<dbReference type="Proteomes" id="UP000076830">
    <property type="component" value="Chromosome"/>
</dbReference>
<gene>
    <name evidence="3" type="ORF">I596_2814</name>
</gene>
<reference evidence="3 4" key="1">
    <citation type="submission" date="2016-04" db="EMBL/GenBank/DDBJ databases">
        <title>Complete genome sequence of Dokdonella koreensis DS-123T.</title>
        <authorList>
            <person name="Kim J.F."/>
            <person name="Lee H."/>
            <person name="Kwak M.-J."/>
        </authorList>
    </citation>
    <scope>NUCLEOTIDE SEQUENCE [LARGE SCALE GENOMIC DNA]</scope>
    <source>
        <strain evidence="3 4">DS-123</strain>
    </source>
</reference>
<dbReference type="Pfam" id="PF12146">
    <property type="entry name" value="Hydrolase_4"/>
    <property type="match status" value="1"/>
</dbReference>
<keyword evidence="1" id="KW-0732">Signal</keyword>
<organism evidence="3 4">
    <name type="scientific">Dokdonella koreensis DS-123</name>
    <dbReference type="NCBI Taxonomy" id="1300342"/>
    <lineage>
        <taxon>Bacteria</taxon>
        <taxon>Pseudomonadati</taxon>
        <taxon>Pseudomonadota</taxon>
        <taxon>Gammaproteobacteria</taxon>
        <taxon>Lysobacterales</taxon>
        <taxon>Rhodanobacteraceae</taxon>
        <taxon>Dokdonella</taxon>
    </lineage>
</organism>
<dbReference type="EMBL" id="CP015249">
    <property type="protein sequence ID" value="ANB18808.1"/>
    <property type="molecule type" value="Genomic_DNA"/>
</dbReference>
<dbReference type="GO" id="GO:0052689">
    <property type="term" value="F:carboxylic ester hydrolase activity"/>
    <property type="evidence" value="ECO:0007669"/>
    <property type="project" value="TreeGrafter"/>
</dbReference>
<evidence type="ECO:0000256" key="1">
    <source>
        <dbReference type="SAM" id="SignalP"/>
    </source>
</evidence>
<proteinExistence type="predicted"/>
<protein>
    <submittedName>
        <fullName evidence="3">Alpha/beta fold family hydrolase</fullName>
    </submittedName>
</protein>
<evidence type="ECO:0000313" key="4">
    <source>
        <dbReference type="Proteomes" id="UP000076830"/>
    </source>
</evidence>
<feature type="domain" description="Serine aminopeptidase S33" evidence="2">
    <location>
        <begin position="151"/>
        <end position="376"/>
    </location>
</feature>
<keyword evidence="4" id="KW-1185">Reference proteome</keyword>
<accession>A0A160DW45</accession>
<dbReference type="InterPro" id="IPR022742">
    <property type="entry name" value="Hydrolase_4"/>
</dbReference>
<sequence length="434" mass="46502">MRMLSFMAVLGVSFAGPARAQENLAGLWKGYWQRDQARLEVEVVFTHAANGYAGRFSAEQLRVVDVPFQRVSVEQGRVAWTLAGDATTSIFQGVLAGDVLEGRFREGEAAGTFRLKRSTAGDAGPAEEAVSFSNGAVKLAGTLVRPAGPGPHPAVVFLHGSGPEGRWASRFLADAFARHGIAGLIYDKRGVGASSGDWREAGFAELAGDARAAVEMLRGRTGIDPARIGIHGHSQGGTLAPWVAGEGAPVAFVIGSAAVGVSMADAETFSLRNSIGVDDLPAEERMLAERFVSALVATAYRGASREALDLAWQAASGRRWAFAPPPESDFYWRFSRRIASFDPLVHWRRVAVPVLLVYGEADERVPPRASAARIAEAYLGARGTRLDTIFFPAADHTFRLRARDTGPFEWPTSAPGYPDVIVRWVRDVTNAAGG</sequence>
<dbReference type="KEGG" id="dko:I596_2814"/>
<dbReference type="SUPFAM" id="SSF53474">
    <property type="entry name" value="alpha/beta-Hydrolases"/>
    <property type="match status" value="1"/>
</dbReference>
<evidence type="ECO:0000313" key="3">
    <source>
        <dbReference type="EMBL" id="ANB18808.1"/>
    </source>
</evidence>
<dbReference type="InterPro" id="IPR053145">
    <property type="entry name" value="AB_hydrolase_Est10"/>
</dbReference>
<name>A0A160DW45_9GAMM</name>